<dbReference type="EMBL" id="CADCVG010000025">
    <property type="protein sequence ID" value="CAA9447334.1"/>
    <property type="molecule type" value="Genomic_DNA"/>
</dbReference>
<feature type="region of interest" description="Disordered" evidence="1">
    <location>
        <begin position="1"/>
        <end position="29"/>
    </location>
</feature>
<dbReference type="AlphaFoldDB" id="A0A6J4QLT3"/>
<gene>
    <name evidence="2" type="ORF">AVDCRST_MAG14-536</name>
</gene>
<name>A0A6J4QLT3_9ACTN</name>
<feature type="compositionally biased region" description="Gly residues" evidence="1">
    <location>
        <begin position="20"/>
        <end position="29"/>
    </location>
</feature>
<feature type="non-terminal residue" evidence="2">
    <location>
        <position position="1"/>
    </location>
</feature>
<reference evidence="2" key="1">
    <citation type="submission" date="2020-02" db="EMBL/GenBank/DDBJ databases">
        <authorList>
            <person name="Meier V. D."/>
        </authorList>
    </citation>
    <scope>NUCLEOTIDE SEQUENCE</scope>
    <source>
        <strain evidence="2">AVDCRST_MAG14</strain>
    </source>
</reference>
<organism evidence="2">
    <name type="scientific">uncultured Rubrobacteraceae bacterium</name>
    <dbReference type="NCBI Taxonomy" id="349277"/>
    <lineage>
        <taxon>Bacteria</taxon>
        <taxon>Bacillati</taxon>
        <taxon>Actinomycetota</taxon>
        <taxon>Rubrobacteria</taxon>
        <taxon>Rubrobacterales</taxon>
        <taxon>Rubrobacteraceae</taxon>
        <taxon>environmental samples</taxon>
    </lineage>
</organism>
<feature type="non-terminal residue" evidence="2">
    <location>
        <position position="29"/>
    </location>
</feature>
<sequence>GRATKRSGNPGPVYRDGHGRNVGGGRVDH</sequence>
<proteinExistence type="predicted"/>
<evidence type="ECO:0000256" key="1">
    <source>
        <dbReference type="SAM" id="MobiDB-lite"/>
    </source>
</evidence>
<accession>A0A6J4QLT3</accession>
<protein>
    <submittedName>
        <fullName evidence="2">Uncharacterized protein</fullName>
    </submittedName>
</protein>
<evidence type="ECO:0000313" key="2">
    <source>
        <dbReference type="EMBL" id="CAA9447334.1"/>
    </source>
</evidence>